<keyword evidence="1" id="KW-0812">Transmembrane</keyword>
<feature type="transmembrane region" description="Helical" evidence="1">
    <location>
        <begin position="253"/>
        <end position="272"/>
    </location>
</feature>
<keyword evidence="1" id="KW-0472">Membrane</keyword>
<dbReference type="EMBL" id="LIAE01009328">
    <property type="protein sequence ID" value="PAV70227.1"/>
    <property type="molecule type" value="Genomic_DNA"/>
</dbReference>
<evidence type="ECO:0000313" key="2">
    <source>
        <dbReference type="EMBL" id="PAV70227.1"/>
    </source>
</evidence>
<dbReference type="OrthoDB" id="5790074at2759"/>
<keyword evidence="1" id="KW-1133">Transmembrane helix</keyword>
<dbReference type="Proteomes" id="UP000218231">
    <property type="component" value="Unassembled WGS sequence"/>
</dbReference>
<evidence type="ECO:0000313" key="3">
    <source>
        <dbReference type="Proteomes" id="UP000218231"/>
    </source>
</evidence>
<accession>A0A2A2K8C4</accession>
<sequence length="298" mass="33035">MGIFPKDDGWVCVSAAAAATAATACSSAQMLYGWENGYQKIEWKSTCPQLPLDTAAPFLCDVHNNLAFADLAAVEKSYRRYQPYFINEKNQSTLAVIIVRQLEAPTSSSQIYSSHGYSCLFNSDCVRISADVVSAILLNVRTYLRVYALKVFERWFPSEDCVSSPNVLALLVIDGFINDVRKIPYVRIHSGSTKLNFALGNIQSEATNAIVQGWPMARVVADLVDDIGYALKELHELNGEVRDHSVPSWARRLFLICAGLVAFALLVEWYIVRRKLGVQKSGGGLKISTGRSKTHLMF</sequence>
<reference evidence="2 3" key="1">
    <citation type="journal article" date="2017" name="Curr. Biol.">
        <title>Genome architecture and evolution of a unichromosomal asexual nematode.</title>
        <authorList>
            <person name="Fradin H."/>
            <person name="Zegar C."/>
            <person name="Gutwein M."/>
            <person name="Lucas J."/>
            <person name="Kovtun M."/>
            <person name="Corcoran D."/>
            <person name="Baugh L.R."/>
            <person name="Kiontke K."/>
            <person name="Gunsalus K."/>
            <person name="Fitch D.H."/>
            <person name="Piano F."/>
        </authorList>
    </citation>
    <scope>NUCLEOTIDE SEQUENCE [LARGE SCALE GENOMIC DNA]</scope>
    <source>
        <strain evidence="2">PF1309</strain>
    </source>
</reference>
<comment type="caution">
    <text evidence="2">The sequence shown here is derived from an EMBL/GenBank/DDBJ whole genome shotgun (WGS) entry which is preliminary data.</text>
</comment>
<dbReference type="AlphaFoldDB" id="A0A2A2K8C4"/>
<dbReference type="PROSITE" id="PS51257">
    <property type="entry name" value="PROKAR_LIPOPROTEIN"/>
    <property type="match status" value="1"/>
</dbReference>
<organism evidence="2 3">
    <name type="scientific">Diploscapter pachys</name>
    <dbReference type="NCBI Taxonomy" id="2018661"/>
    <lineage>
        <taxon>Eukaryota</taxon>
        <taxon>Metazoa</taxon>
        <taxon>Ecdysozoa</taxon>
        <taxon>Nematoda</taxon>
        <taxon>Chromadorea</taxon>
        <taxon>Rhabditida</taxon>
        <taxon>Rhabditina</taxon>
        <taxon>Rhabditomorpha</taxon>
        <taxon>Rhabditoidea</taxon>
        <taxon>Rhabditidae</taxon>
        <taxon>Diploscapter</taxon>
    </lineage>
</organism>
<keyword evidence="3" id="KW-1185">Reference proteome</keyword>
<gene>
    <name evidence="2" type="ORF">WR25_18569</name>
</gene>
<proteinExistence type="predicted"/>
<name>A0A2A2K8C4_9BILA</name>
<evidence type="ECO:0000256" key="1">
    <source>
        <dbReference type="SAM" id="Phobius"/>
    </source>
</evidence>
<protein>
    <submittedName>
        <fullName evidence="2">Uncharacterized protein</fullName>
    </submittedName>
</protein>